<dbReference type="PRINTS" id="PR00705">
    <property type="entry name" value="PAPAIN"/>
</dbReference>
<evidence type="ECO:0000259" key="6">
    <source>
        <dbReference type="SMART" id="SM00645"/>
    </source>
</evidence>
<accession>A0A7J6LNA6</accession>
<dbReference type="AlphaFoldDB" id="A0A7J6LNA6"/>
<evidence type="ECO:0000256" key="1">
    <source>
        <dbReference type="ARBA" id="ARBA00008455"/>
    </source>
</evidence>
<feature type="domain" description="Peptidase C1A papain C-terminal" evidence="6">
    <location>
        <begin position="116"/>
        <end position="313"/>
    </location>
</feature>
<dbReference type="Proteomes" id="UP000591131">
    <property type="component" value="Unassembled WGS sequence"/>
</dbReference>
<dbReference type="SUPFAM" id="SSF54001">
    <property type="entry name" value="Cysteine proteinases"/>
    <property type="match status" value="1"/>
</dbReference>
<evidence type="ECO:0000259" key="7">
    <source>
        <dbReference type="SMART" id="SM00848"/>
    </source>
</evidence>
<organism evidence="8 9">
    <name type="scientific">Perkinsus chesapeaki</name>
    <name type="common">Clam parasite</name>
    <name type="synonym">Perkinsus andrewsi</name>
    <dbReference type="NCBI Taxonomy" id="330153"/>
    <lineage>
        <taxon>Eukaryota</taxon>
        <taxon>Sar</taxon>
        <taxon>Alveolata</taxon>
        <taxon>Perkinsozoa</taxon>
        <taxon>Perkinsea</taxon>
        <taxon>Perkinsida</taxon>
        <taxon>Perkinsidae</taxon>
        <taxon>Perkinsus</taxon>
    </lineage>
</organism>
<comment type="similarity">
    <text evidence="1">Belongs to the peptidase C1 family.</text>
</comment>
<dbReference type="Pfam" id="PF08246">
    <property type="entry name" value="Inhibitor_I29"/>
    <property type="match status" value="1"/>
</dbReference>
<keyword evidence="2" id="KW-0865">Zymogen</keyword>
<evidence type="ECO:0000256" key="3">
    <source>
        <dbReference type="ARBA" id="ARBA00023157"/>
    </source>
</evidence>
<evidence type="ECO:0000256" key="5">
    <source>
        <dbReference type="SAM" id="SignalP"/>
    </source>
</evidence>
<dbReference type="Pfam" id="PF00112">
    <property type="entry name" value="Peptidase_C1"/>
    <property type="match status" value="1"/>
</dbReference>
<feature type="region of interest" description="Disordered" evidence="4">
    <location>
        <begin position="91"/>
        <end position="110"/>
    </location>
</feature>
<dbReference type="InterPro" id="IPR025660">
    <property type="entry name" value="Pept_his_AS"/>
</dbReference>
<dbReference type="InterPro" id="IPR013201">
    <property type="entry name" value="Prot_inhib_I29"/>
</dbReference>
<dbReference type="Gene3D" id="3.90.70.10">
    <property type="entry name" value="Cysteine proteinases"/>
    <property type="match status" value="1"/>
</dbReference>
<evidence type="ECO:0000256" key="2">
    <source>
        <dbReference type="ARBA" id="ARBA00023145"/>
    </source>
</evidence>
<protein>
    <submittedName>
        <fullName evidence="8">Uncharacterized protein</fullName>
    </submittedName>
</protein>
<dbReference type="GO" id="GO:0006508">
    <property type="term" value="P:proteolysis"/>
    <property type="evidence" value="ECO:0007669"/>
    <property type="project" value="InterPro"/>
</dbReference>
<reference evidence="8 9" key="1">
    <citation type="submission" date="2020-04" db="EMBL/GenBank/DDBJ databases">
        <title>Perkinsus chesapeaki whole genome sequence.</title>
        <authorList>
            <person name="Bogema D.R."/>
        </authorList>
    </citation>
    <scope>NUCLEOTIDE SEQUENCE [LARGE SCALE GENOMIC DNA]</scope>
    <source>
        <strain evidence="8">ATCC PRA-425</strain>
    </source>
</reference>
<proteinExistence type="inferred from homology"/>
<dbReference type="InterPro" id="IPR000668">
    <property type="entry name" value="Peptidase_C1A_C"/>
</dbReference>
<evidence type="ECO:0000313" key="8">
    <source>
        <dbReference type="EMBL" id="KAF4660510.1"/>
    </source>
</evidence>
<dbReference type="OrthoDB" id="190265at2759"/>
<dbReference type="SMART" id="SM00848">
    <property type="entry name" value="Inhibitor_I29"/>
    <property type="match status" value="1"/>
</dbReference>
<keyword evidence="3" id="KW-1015">Disulfide bond</keyword>
<feature type="chain" id="PRO_5029729076" evidence="5">
    <location>
        <begin position="19"/>
        <end position="315"/>
    </location>
</feature>
<dbReference type="GO" id="GO:0008234">
    <property type="term" value="F:cysteine-type peptidase activity"/>
    <property type="evidence" value="ECO:0007669"/>
    <property type="project" value="InterPro"/>
</dbReference>
<comment type="caution">
    <text evidence="8">The sequence shown here is derived from an EMBL/GenBank/DDBJ whole genome shotgun (WGS) entry which is preliminary data.</text>
</comment>
<dbReference type="InterPro" id="IPR038765">
    <property type="entry name" value="Papain-like_cys_pep_sf"/>
</dbReference>
<evidence type="ECO:0000256" key="4">
    <source>
        <dbReference type="SAM" id="MobiDB-lite"/>
    </source>
</evidence>
<feature type="compositionally biased region" description="Polar residues" evidence="4">
    <location>
        <begin position="96"/>
        <end position="109"/>
    </location>
</feature>
<name>A0A7J6LNA6_PERCH</name>
<dbReference type="InterPro" id="IPR013128">
    <property type="entry name" value="Peptidase_C1A"/>
</dbReference>
<keyword evidence="5" id="KW-0732">Signal</keyword>
<dbReference type="InterPro" id="IPR000169">
    <property type="entry name" value="Pept_cys_AS"/>
</dbReference>
<dbReference type="PANTHER" id="PTHR12411">
    <property type="entry name" value="CYSTEINE PROTEASE FAMILY C1-RELATED"/>
    <property type="match status" value="1"/>
</dbReference>
<dbReference type="SMART" id="SM00645">
    <property type="entry name" value="Pept_C1"/>
    <property type="match status" value="1"/>
</dbReference>
<dbReference type="CDD" id="cd02248">
    <property type="entry name" value="Peptidase_C1A"/>
    <property type="match status" value="1"/>
</dbReference>
<evidence type="ECO:0000313" key="9">
    <source>
        <dbReference type="Proteomes" id="UP000591131"/>
    </source>
</evidence>
<dbReference type="PROSITE" id="PS00639">
    <property type="entry name" value="THIOL_PROTEASE_HIS"/>
    <property type="match status" value="1"/>
</dbReference>
<dbReference type="InterPro" id="IPR039417">
    <property type="entry name" value="Peptidase_C1A_papain-like"/>
</dbReference>
<dbReference type="PROSITE" id="PS00139">
    <property type="entry name" value="THIOL_PROTEASE_CYS"/>
    <property type="match status" value="1"/>
</dbReference>
<dbReference type="EMBL" id="JAAPAO010000410">
    <property type="protein sequence ID" value="KAF4660510.1"/>
    <property type="molecule type" value="Genomic_DNA"/>
</dbReference>
<feature type="domain" description="Cathepsin propeptide inhibitor" evidence="7">
    <location>
        <begin position="25"/>
        <end position="79"/>
    </location>
</feature>
<gene>
    <name evidence="8" type="ORF">FOL47_007139</name>
</gene>
<feature type="signal peptide" evidence="5">
    <location>
        <begin position="1"/>
        <end position="18"/>
    </location>
</feature>
<keyword evidence="9" id="KW-1185">Reference proteome</keyword>
<sequence length="315" mass="34416">MLIPLASVVLCTSAIVEADIITKLFAAYKKKFHYDFGLDDDYRMKVFGDNLRYIDESNSKGLSYTLGITSFTHLTQAEFRDMMLMKPPSVKDGTASLRQPSESQDSAQFERSLDDLPDSVNYVKRGWVTGVKDQMACGSCWTFSTTGAVEGAYMNATGELVSFSEQQLVDCNTKNFSALTRGVIGSNPPIKLTICNSVLRGCKGGWMSTAFEYIGANGLESEDVYPYTADENPCKANSTKNIIKPGELTYRNVTPNSKKALLIALALYGPVSVTVDATGDVFQHYVSGVINATDCDIRTNHAILVVGYDMNATVP</sequence>